<reference evidence="1" key="1">
    <citation type="submission" date="2011-10" db="EMBL/GenBank/DDBJ databases">
        <title>Provirophages and transpovirons: unique mobilome of giant viruses.</title>
        <authorList>
            <person name="Desnues C."/>
            <person name="LaScola B."/>
            <person name="Yutin N."/>
            <person name="Fournous G."/>
            <person name="Koonin E."/>
            <person name="Raoult D."/>
        </authorList>
    </citation>
    <scope>NUCLEOTIDE SEQUENCE</scope>
    <source>
        <strain evidence="1">Mv13-c7</strain>
    </source>
</reference>
<gene>
    <name evidence="1" type="ORF">c7_R748</name>
</gene>
<accession>H2EBN8</accession>
<dbReference type="EMBL" id="JN885991">
    <property type="protein sequence ID" value="AEX61811.1"/>
    <property type="molecule type" value="Genomic_DNA"/>
</dbReference>
<protein>
    <submittedName>
        <fullName evidence="1">Uncharacterized protein</fullName>
    </submittedName>
</protein>
<organism evidence="1">
    <name type="scientific">Megavirus courdo7</name>
    <dbReference type="NCBI Taxonomy" id="1128135"/>
    <lineage>
        <taxon>Viruses</taxon>
        <taxon>Varidnaviria</taxon>
        <taxon>Bamfordvirae</taxon>
        <taxon>Nucleocytoviricota</taxon>
        <taxon>Megaviricetes</taxon>
        <taxon>Imitervirales</taxon>
        <taxon>Mimiviridae</taxon>
        <taxon>Megamimivirinae</taxon>
        <taxon>Megavirus</taxon>
    </lineage>
</organism>
<sequence>MSDINGKTIIAGLSKYNAGI</sequence>
<evidence type="ECO:0000313" key="1">
    <source>
        <dbReference type="EMBL" id="AEX61811.1"/>
    </source>
</evidence>
<proteinExistence type="predicted"/>
<name>H2EBN8_9VIRU</name>